<dbReference type="GO" id="GO:0009891">
    <property type="term" value="P:positive regulation of biosynthetic process"/>
    <property type="evidence" value="ECO:0007669"/>
    <property type="project" value="UniProtKB-ARBA"/>
</dbReference>
<dbReference type="InterPro" id="IPR032778">
    <property type="entry name" value="GF_recep_IV"/>
</dbReference>
<dbReference type="GO" id="GO:0004714">
    <property type="term" value="F:transmembrane receptor protein tyrosine kinase activity"/>
    <property type="evidence" value="ECO:0007669"/>
    <property type="project" value="UniProtKB-EC"/>
</dbReference>
<comment type="similarity">
    <text evidence="19">Belongs to the protein kinase superfamily. Tyr protein kinase family. EGF receptor subfamily.</text>
</comment>
<dbReference type="Gene3D" id="3.30.200.20">
    <property type="entry name" value="Phosphorylase Kinase, domain 1"/>
    <property type="match status" value="1"/>
</dbReference>
<dbReference type="Proteomes" id="UP000694389">
    <property type="component" value="Unassembled WGS sequence"/>
</dbReference>
<dbReference type="PROSITE" id="PS51007">
    <property type="entry name" value="CYTC"/>
    <property type="match status" value="1"/>
</dbReference>
<keyword evidence="13 19" id="KW-0472">Membrane</keyword>
<feature type="region of interest" description="Disordered" evidence="24">
    <location>
        <begin position="1217"/>
        <end position="1239"/>
    </location>
</feature>
<proteinExistence type="inferred from homology"/>
<dbReference type="InterPro" id="IPR009056">
    <property type="entry name" value="Cyt_c-like_dom"/>
</dbReference>
<dbReference type="GO" id="GO:0045937">
    <property type="term" value="P:positive regulation of phosphate metabolic process"/>
    <property type="evidence" value="ECO:0007669"/>
    <property type="project" value="UniProtKB-ARBA"/>
</dbReference>
<dbReference type="PROSITE" id="PS00109">
    <property type="entry name" value="PROTEIN_KINASE_TYR"/>
    <property type="match status" value="1"/>
</dbReference>
<feature type="chain" id="PRO_5045821284" description="Receptor protein-tyrosine kinase" evidence="26">
    <location>
        <begin position="21"/>
        <end position="1284"/>
    </location>
</feature>
<dbReference type="Ensembl" id="ENSDLAT00005066839.2">
    <property type="protein sequence ID" value="ENSDLAP00005063177.2"/>
    <property type="gene ID" value="ENSDLAG00005026285.2"/>
</dbReference>
<dbReference type="GO" id="GO:0009055">
    <property type="term" value="F:electron transfer activity"/>
    <property type="evidence" value="ECO:0007669"/>
    <property type="project" value="InterPro"/>
</dbReference>
<dbReference type="Pfam" id="PF14843">
    <property type="entry name" value="GF_recep_IV"/>
    <property type="match status" value="1"/>
</dbReference>
<keyword evidence="30" id="KW-1185">Reference proteome</keyword>
<dbReference type="InterPro" id="IPR008266">
    <property type="entry name" value="Tyr_kinase_AS"/>
</dbReference>
<dbReference type="PANTHER" id="PTHR24416:SF90">
    <property type="entry name" value="RECEPTOR TYROSINE-PROTEIN KINASE ERBB-4"/>
    <property type="match status" value="1"/>
</dbReference>
<dbReference type="InterPro" id="IPR006211">
    <property type="entry name" value="Furin-like_Cys-rich_dom"/>
</dbReference>
<evidence type="ECO:0000256" key="20">
    <source>
        <dbReference type="PIRSR" id="PIRSR000619-1"/>
    </source>
</evidence>
<evidence type="ECO:0000256" key="12">
    <source>
        <dbReference type="ARBA" id="ARBA00023004"/>
    </source>
</evidence>
<keyword evidence="7 26" id="KW-0732">Signal</keyword>
<dbReference type="GO" id="GO:0020037">
    <property type="term" value="F:heme binding"/>
    <property type="evidence" value="ECO:0007669"/>
    <property type="project" value="InterPro"/>
</dbReference>
<dbReference type="SMART" id="SM00261">
    <property type="entry name" value="FU"/>
    <property type="match status" value="5"/>
</dbReference>
<dbReference type="GO" id="GO:0009925">
    <property type="term" value="C:basal plasma membrane"/>
    <property type="evidence" value="ECO:0007669"/>
    <property type="project" value="TreeGrafter"/>
</dbReference>
<dbReference type="GO" id="GO:0023056">
    <property type="term" value="P:positive regulation of signaling"/>
    <property type="evidence" value="ECO:0007669"/>
    <property type="project" value="UniProtKB-ARBA"/>
</dbReference>
<comment type="subcellular location">
    <subcellularLocation>
        <location evidence="1">Membrane</location>
        <topology evidence="1">Single-pass type I membrane protein</topology>
    </subcellularLocation>
</comment>
<feature type="domain" description="Protein kinase" evidence="27">
    <location>
        <begin position="697"/>
        <end position="962"/>
    </location>
</feature>
<evidence type="ECO:0000256" key="8">
    <source>
        <dbReference type="ARBA" id="ARBA00022741"/>
    </source>
</evidence>
<dbReference type="Pfam" id="PF21314">
    <property type="entry name" value="TM_ErbB1"/>
    <property type="match status" value="1"/>
</dbReference>
<dbReference type="PROSITE" id="PS50011">
    <property type="entry name" value="PROTEIN_KINASE_DOM"/>
    <property type="match status" value="1"/>
</dbReference>
<dbReference type="GO" id="GO:0009966">
    <property type="term" value="P:regulation of signal transduction"/>
    <property type="evidence" value="ECO:0007669"/>
    <property type="project" value="UniProtKB-ARBA"/>
</dbReference>
<dbReference type="GO" id="GO:0005634">
    <property type="term" value="C:nucleus"/>
    <property type="evidence" value="ECO:0007669"/>
    <property type="project" value="UniProtKB-SubCell"/>
</dbReference>
<evidence type="ECO:0000313" key="29">
    <source>
        <dbReference type="Ensembl" id="ENSDLAP00005063177.2"/>
    </source>
</evidence>
<dbReference type="InterPro" id="IPR000719">
    <property type="entry name" value="Prot_kinase_dom"/>
</dbReference>
<dbReference type="Pfam" id="PF07714">
    <property type="entry name" value="PK_Tyr_Ser-Thr"/>
    <property type="match status" value="1"/>
</dbReference>
<dbReference type="GeneTree" id="ENSGT00940000154695"/>
<feature type="domain" description="Cytochrome c" evidence="28">
    <location>
        <begin position="583"/>
        <end position="755"/>
    </location>
</feature>
<dbReference type="Gene3D" id="1.10.510.10">
    <property type="entry name" value="Transferase(Phosphotransferase) domain 1"/>
    <property type="match status" value="1"/>
</dbReference>
<dbReference type="GO" id="GO:0043066">
    <property type="term" value="P:negative regulation of apoptotic process"/>
    <property type="evidence" value="ECO:0007669"/>
    <property type="project" value="UniProtKB-ARBA"/>
</dbReference>
<sequence>MKHASAVCFFFLSLSLVCPGTENKLSTLSDLDQQYRTLKKLYENCEVVMGNLEITSIDRNRNLSFLKSIREVTGYVLVALNQFDYLPLENLRIIRGTKLYEERYSLAIFLNYRRDGYYGLRQLGLRNLTEILNGGVYVDQNKFLCHADTIHWRDIIKNPQAELLVVPSNNSNLGCRRCHRSCNGRCWGHQEDQCQTLTKTVCAEQCDGRCFGPYVSDCCHRECAGGCSGPKDTDCFACTNFNDSGACVTQCPQPFVYNPTSFQLEHNPRAKYTYGAFCVKKCPHNFVVDHSSCVRACPSNKMEVEENRIKMCIPCTDICPKVCDGIGTGSLQAAQTVDASNIEKFVNCTKINGNLVFLITGIKGDMYHGIGPMDPERLNVFRTVKEITGYLNIQSWPENMTDLSVFSNLATIGGRSLYSGISLLILKQRWISSLQFQSLDEISAGNVYIFNNSHLCFYNTVNWTALFRTPSQKVLVRNNRDPKECTQQRMVCDQMCSDDGCWGPGPDQCLSCRYFRRGRICVESCNLFDGEVREFANGSVCLECDSQCEKMDGNTMTCLGQGPDQCVKCLHFKDGPNCVEKCPDGLQGANSFIFKYAKANNECHPCHANCTQGCVGPRLQDCVGMMDRTPLIAAGIIGGLFIIVILALSVAVYVRRKSIKKKRALRRFLETELVEPLTPSGTAPNQAQLRILKETELKRVKILGSGAFGTVYKGIWVPEGETVKIPVAIKILNETTGPKANVEFMDVSIYIATICVYFRLCVFTFVRLSRNVLALSKTWPSLSLCGIVHLAVNSYESTISVRGSNKGMMYLEERRLVHRDLAARNVLVKSPNHIKITDFGLARLLDADEKEYNADGGKMPVKWMALECIHYRKFTHQSDVWSYGVTIWELMTFGGKPYDGIPTREIPDILEKGERLPQPPICTIDVYMVMVKCWMIDADSRPKFKELAAEFCRMARDPQRYLVIQGDDRMKLPSPNDSKFFQSLLDEEDLDDLMDAEEYLVPRGFNAAPLSYTTRPRVDSNRVRTIVSPRQANTPPQENQFGYRDGGPNPAEGSMASAQACANQEATGSGPVPALEDQRCNGSLHKKSLSQAGAEDSVGQRYSADPTIFLGERASRGDTDEDGYMTPMKDKTSSEYLNPIEENPFVSRRKNGEIHALDNPGYHSTPNSQPKGEDEYINEPLYLNTFHSPAELGLEALRRNVSGKKLKVTFDNPEYWQHSLPPKSSNQAAPDGAQGGSTNAKLFYKQNGHIRPAVAENPEYMSEFSLKSGTVLPPPPYRQRNTVV</sequence>
<keyword evidence="22" id="KW-0349">Heme</keyword>
<keyword evidence="9 19" id="KW-0418">Kinase</keyword>
<evidence type="ECO:0000256" key="19">
    <source>
        <dbReference type="PIRNR" id="PIRNR000619"/>
    </source>
</evidence>
<dbReference type="SUPFAM" id="SSF52058">
    <property type="entry name" value="L domain-like"/>
    <property type="match status" value="2"/>
</dbReference>
<dbReference type="PRINTS" id="PR00109">
    <property type="entry name" value="TYRKINASE"/>
</dbReference>
<evidence type="ECO:0000256" key="25">
    <source>
        <dbReference type="SAM" id="Phobius"/>
    </source>
</evidence>
<feature type="binding site" evidence="21">
    <location>
        <begin position="703"/>
        <end position="711"/>
    </location>
    <ligand>
        <name>ATP</name>
        <dbReference type="ChEBI" id="CHEBI:30616"/>
    </ligand>
</feature>
<evidence type="ECO:0000259" key="27">
    <source>
        <dbReference type="PROSITE" id="PS50011"/>
    </source>
</evidence>
<gene>
    <name evidence="29" type="primary">si:ch73-383l1.1</name>
</gene>
<comment type="catalytic activity">
    <reaction evidence="18">
        <text>L-tyrosyl-[protein] + ATP = O-phospho-L-tyrosyl-[protein] + ADP + H(+)</text>
        <dbReference type="Rhea" id="RHEA:10596"/>
        <dbReference type="Rhea" id="RHEA-COMP:10136"/>
        <dbReference type="Rhea" id="RHEA-COMP:20101"/>
        <dbReference type="ChEBI" id="CHEBI:15378"/>
        <dbReference type="ChEBI" id="CHEBI:30616"/>
        <dbReference type="ChEBI" id="CHEBI:46858"/>
        <dbReference type="ChEBI" id="CHEBI:61978"/>
        <dbReference type="ChEBI" id="CHEBI:456216"/>
        <dbReference type="EC" id="2.7.10.1"/>
    </reaction>
</comment>
<dbReference type="GO" id="GO:0005524">
    <property type="term" value="F:ATP binding"/>
    <property type="evidence" value="ECO:0007669"/>
    <property type="project" value="UniProtKB-UniRule"/>
</dbReference>
<evidence type="ECO:0000256" key="23">
    <source>
        <dbReference type="PROSITE-ProRule" id="PRU10141"/>
    </source>
</evidence>
<feature type="region of interest" description="Disordered" evidence="24">
    <location>
        <begin position="1019"/>
        <end position="1078"/>
    </location>
</feature>
<evidence type="ECO:0000256" key="14">
    <source>
        <dbReference type="ARBA" id="ARBA00023137"/>
    </source>
</evidence>
<keyword evidence="17" id="KW-0325">Glycoprotein</keyword>
<dbReference type="SUPFAM" id="SSF56112">
    <property type="entry name" value="Protein kinase-like (PK-like)"/>
    <property type="match status" value="1"/>
</dbReference>
<keyword evidence="5 25" id="KW-0812">Transmembrane</keyword>
<dbReference type="InterPro" id="IPR016245">
    <property type="entry name" value="Tyr_kinase_EGF/ERB/XmrK_rcpt"/>
</dbReference>
<feature type="compositionally biased region" description="Polar residues" evidence="24">
    <location>
        <begin position="1028"/>
        <end position="1040"/>
    </location>
</feature>
<keyword evidence="11 25" id="KW-1133">Transmembrane helix</keyword>
<evidence type="ECO:0000256" key="4">
    <source>
        <dbReference type="ARBA" id="ARBA00022679"/>
    </source>
</evidence>
<feature type="compositionally biased region" description="Polar residues" evidence="24">
    <location>
        <begin position="1056"/>
        <end position="1067"/>
    </location>
</feature>
<dbReference type="GO" id="GO:0005154">
    <property type="term" value="F:epidermal growth factor receptor binding"/>
    <property type="evidence" value="ECO:0007669"/>
    <property type="project" value="TreeGrafter"/>
</dbReference>
<evidence type="ECO:0000259" key="28">
    <source>
        <dbReference type="PROSITE" id="PS51007"/>
    </source>
</evidence>
<dbReference type="Gene3D" id="3.80.20.20">
    <property type="entry name" value="Receptor L-domain"/>
    <property type="match status" value="2"/>
</dbReference>
<dbReference type="CDD" id="cd12092">
    <property type="entry name" value="TM_ErbB4"/>
    <property type="match status" value="1"/>
</dbReference>
<dbReference type="GO" id="GO:0008284">
    <property type="term" value="P:positive regulation of cell population proliferation"/>
    <property type="evidence" value="ECO:0007669"/>
    <property type="project" value="TreeGrafter"/>
</dbReference>
<dbReference type="GO" id="GO:0038127">
    <property type="term" value="P:ERBB signaling pathway"/>
    <property type="evidence" value="ECO:0007669"/>
    <property type="project" value="UniProtKB-ARBA"/>
</dbReference>
<dbReference type="Gene3D" id="6.10.250.2930">
    <property type="match status" value="1"/>
</dbReference>
<evidence type="ECO:0000256" key="13">
    <source>
        <dbReference type="ARBA" id="ARBA00023136"/>
    </source>
</evidence>
<reference evidence="29" key="2">
    <citation type="submission" date="2025-09" db="UniProtKB">
        <authorList>
            <consortium name="Ensembl"/>
        </authorList>
    </citation>
    <scope>IDENTIFICATION</scope>
</reference>
<dbReference type="GO" id="GO:0043235">
    <property type="term" value="C:receptor complex"/>
    <property type="evidence" value="ECO:0007669"/>
    <property type="project" value="TreeGrafter"/>
</dbReference>
<keyword evidence="14 19" id="KW-0829">Tyrosine-protein kinase</keyword>
<evidence type="ECO:0000256" key="11">
    <source>
        <dbReference type="ARBA" id="ARBA00022989"/>
    </source>
</evidence>
<dbReference type="InterPro" id="IPR011009">
    <property type="entry name" value="Kinase-like_dom_sf"/>
</dbReference>
<keyword evidence="8 19" id="KW-0547">Nucleotide-binding</keyword>
<dbReference type="InterPro" id="IPR017441">
    <property type="entry name" value="Protein_kinase_ATP_BS"/>
</dbReference>
<evidence type="ECO:0000256" key="10">
    <source>
        <dbReference type="ARBA" id="ARBA00022840"/>
    </source>
</evidence>
<dbReference type="Pfam" id="PF00757">
    <property type="entry name" value="Furin-like"/>
    <property type="match status" value="1"/>
</dbReference>
<dbReference type="PROSITE" id="PS00107">
    <property type="entry name" value="PROTEIN_KINASE_ATP"/>
    <property type="match status" value="1"/>
</dbReference>
<evidence type="ECO:0000256" key="7">
    <source>
        <dbReference type="ARBA" id="ARBA00022729"/>
    </source>
</evidence>
<evidence type="ECO:0000256" key="3">
    <source>
        <dbReference type="ARBA" id="ARBA00022553"/>
    </source>
</evidence>
<dbReference type="InterPro" id="IPR050122">
    <property type="entry name" value="RTK"/>
</dbReference>
<keyword evidence="15" id="KW-1015">Disulfide bond</keyword>
<evidence type="ECO:0000256" key="15">
    <source>
        <dbReference type="ARBA" id="ARBA00023157"/>
    </source>
</evidence>
<keyword evidence="3" id="KW-0597">Phosphoprotein</keyword>
<feature type="binding site" evidence="21 23">
    <location>
        <position position="730"/>
    </location>
    <ligand>
        <name>ATP</name>
        <dbReference type="ChEBI" id="CHEBI:30616"/>
    </ligand>
</feature>
<dbReference type="GO" id="GO:0006915">
    <property type="term" value="P:apoptotic process"/>
    <property type="evidence" value="ECO:0007669"/>
    <property type="project" value="UniProtKB-KW"/>
</dbReference>
<evidence type="ECO:0000256" key="1">
    <source>
        <dbReference type="ARBA" id="ARBA00004479"/>
    </source>
</evidence>
<reference evidence="29" key="1">
    <citation type="submission" date="2025-08" db="UniProtKB">
        <authorList>
            <consortium name="Ensembl"/>
        </authorList>
    </citation>
    <scope>IDENTIFICATION</scope>
</reference>
<keyword evidence="12 22" id="KW-0408">Iron</keyword>
<evidence type="ECO:0000313" key="30">
    <source>
        <dbReference type="Proteomes" id="UP000694389"/>
    </source>
</evidence>
<dbReference type="SUPFAM" id="SSF57184">
    <property type="entry name" value="Growth factor receptor domain"/>
    <property type="match status" value="2"/>
</dbReference>
<organism evidence="29 30">
    <name type="scientific">Dicentrarchus labrax</name>
    <name type="common">European seabass</name>
    <name type="synonym">Morone labrax</name>
    <dbReference type="NCBI Taxonomy" id="13489"/>
    <lineage>
        <taxon>Eukaryota</taxon>
        <taxon>Metazoa</taxon>
        <taxon>Chordata</taxon>
        <taxon>Craniata</taxon>
        <taxon>Vertebrata</taxon>
        <taxon>Euteleostomi</taxon>
        <taxon>Actinopterygii</taxon>
        <taxon>Neopterygii</taxon>
        <taxon>Teleostei</taxon>
        <taxon>Neoteleostei</taxon>
        <taxon>Acanthomorphata</taxon>
        <taxon>Eupercaria</taxon>
        <taxon>Moronidae</taxon>
        <taxon>Dicentrarchus</taxon>
    </lineage>
</organism>
<dbReference type="PANTHER" id="PTHR24416">
    <property type="entry name" value="TYROSINE-PROTEIN KINASE RECEPTOR"/>
    <property type="match status" value="1"/>
</dbReference>
<evidence type="ECO:0000256" key="16">
    <source>
        <dbReference type="ARBA" id="ARBA00023170"/>
    </source>
</evidence>
<dbReference type="InterPro" id="IPR001245">
    <property type="entry name" value="Ser-Thr/Tyr_kinase_cat_dom"/>
</dbReference>
<dbReference type="InterPro" id="IPR006212">
    <property type="entry name" value="Furin_repeat"/>
</dbReference>
<dbReference type="InterPro" id="IPR000494">
    <property type="entry name" value="Rcpt_L-dom"/>
</dbReference>
<dbReference type="PIRSF" id="PIRSF000619">
    <property type="entry name" value="TyrPK_EGF-R"/>
    <property type="match status" value="1"/>
</dbReference>
<dbReference type="GO" id="GO:0010647">
    <property type="term" value="P:positive regulation of cell communication"/>
    <property type="evidence" value="ECO:0007669"/>
    <property type="project" value="UniProtKB-ARBA"/>
</dbReference>
<dbReference type="Gene3D" id="2.10.220.10">
    <property type="entry name" value="Hormone Receptor, Insulin-like Growth Factor Receptor 1, Chain A, domain 2"/>
    <property type="match status" value="3"/>
</dbReference>
<evidence type="ECO:0000256" key="17">
    <source>
        <dbReference type="ARBA" id="ARBA00023180"/>
    </source>
</evidence>
<dbReference type="InterPro" id="IPR044912">
    <property type="entry name" value="Egfr_JX_dom"/>
</dbReference>
<dbReference type="InterPro" id="IPR020635">
    <property type="entry name" value="Tyr_kinase_cat_dom"/>
</dbReference>
<dbReference type="GO" id="GO:0046872">
    <property type="term" value="F:metal ion binding"/>
    <property type="evidence" value="ECO:0007669"/>
    <property type="project" value="UniProtKB-KW"/>
</dbReference>
<dbReference type="InterPro" id="IPR009030">
    <property type="entry name" value="Growth_fac_rcpt_cys_sf"/>
</dbReference>
<evidence type="ECO:0000256" key="5">
    <source>
        <dbReference type="ARBA" id="ARBA00022692"/>
    </source>
</evidence>
<feature type="transmembrane region" description="Helical" evidence="25">
    <location>
        <begin position="631"/>
        <end position="654"/>
    </location>
</feature>
<dbReference type="InterPro" id="IPR049328">
    <property type="entry name" value="TM_ErbB1"/>
</dbReference>
<evidence type="ECO:0000256" key="6">
    <source>
        <dbReference type="ARBA" id="ARBA00022723"/>
    </source>
</evidence>
<evidence type="ECO:0000256" key="26">
    <source>
        <dbReference type="SAM" id="SignalP"/>
    </source>
</evidence>
<keyword evidence="10 19" id="KW-0067">ATP-binding</keyword>
<dbReference type="EC" id="2.7.10.1" evidence="2 19"/>
<feature type="signal peptide" evidence="26">
    <location>
        <begin position="1"/>
        <end position="20"/>
    </location>
</feature>
<dbReference type="InterPro" id="IPR036941">
    <property type="entry name" value="Rcpt_L-dom_sf"/>
</dbReference>
<evidence type="ECO:0000256" key="9">
    <source>
        <dbReference type="ARBA" id="ARBA00022777"/>
    </source>
</evidence>
<dbReference type="SMART" id="SM00219">
    <property type="entry name" value="TyrKc"/>
    <property type="match status" value="1"/>
</dbReference>
<evidence type="ECO:0000256" key="24">
    <source>
        <dbReference type="SAM" id="MobiDB-lite"/>
    </source>
</evidence>
<keyword evidence="6 22" id="KW-0479">Metal-binding</keyword>
<evidence type="ECO:0000256" key="21">
    <source>
        <dbReference type="PIRSR" id="PIRSR000619-2"/>
    </source>
</evidence>
<name>A0A8C4IWL7_DICLA</name>
<accession>A0A8C4IWL7</accession>
<protein>
    <recommendedName>
        <fullName evidence="2 19">Receptor protein-tyrosine kinase</fullName>
        <ecNumber evidence="2 19">2.7.10.1</ecNumber>
    </recommendedName>
</protein>
<evidence type="ECO:0000256" key="18">
    <source>
        <dbReference type="ARBA" id="ARBA00051243"/>
    </source>
</evidence>
<keyword evidence="4 19" id="KW-0808">Transferase</keyword>
<dbReference type="CDD" id="cd00064">
    <property type="entry name" value="FU"/>
    <property type="match status" value="3"/>
</dbReference>
<dbReference type="GO" id="GO:0080090">
    <property type="term" value="P:regulation of primary metabolic process"/>
    <property type="evidence" value="ECO:0007669"/>
    <property type="project" value="UniProtKB-ARBA"/>
</dbReference>
<keyword evidence="16 19" id="KW-0675">Receptor</keyword>
<feature type="active site" description="Proton acceptor" evidence="20">
    <location>
        <position position="820"/>
    </location>
</feature>
<dbReference type="Pfam" id="PF01030">
    <property type="entry name" value="Recep_L_domain"/>
    <property type="match status" value="2"/>
</dbReference>
<dbReference type="GO" id="GO:0022008">
    <property type="term" value="P:neurogenesis"/>
    <property type="evidence" value="ECO:0007669"/>
    <property type="project" value="TreeGrafter"/>
</dbReference>
<evidence type="ECO:0000256" key="2">
    <source>
        <dbReference type="ARBA" id="ARBA00011902"/>
    </source>
</evidence>
<feature type="transmembrane region" description="Helical" evidence="25">
    <location>
        <begin position="747"/>
        <end position="766"/>
    </location>
</feature>
<evidence type="ECO:0000256" key="22">
    <source>
        <dbReference type="PROSITE-ProRule" id="PRU00433"/>
    </source>
</evidence>
<dbReference type="GO" id="GO:0005739">
    <property type="term" value="C:mitochondrion"/>
    <property type="evidence" value="ECO:0007669"/>
    <property type="project" value="UniProtKB-SubCell"/>
</dbReference>